<protein>
    <submittedName>
        <fullName evidence="1">Uncharacterized protein</fullName>
    </submittedName>
</protein>
<dbReference type="AlphaFoldDB" id="C8W4K3"/>
<name>C8W4K3_DESAS</name>
<reference evidence="1 2" key="1">
    <citation type="journal article" date="2009" name="Stand. Genomic Sci.">
        <title>Complete genome sequence of Desulfotomaculum acetoxidans type strain (5575).</title>
        <authorList>
            <person name="Spring S."/>
            <person name="Lapidus A."/>
            <person name="Schroder M."/>
            <person name="Gleim D."/>
            <person name="Sims D."/>
            <person name="Meincke L."/>
            <person name="Glavina Del Rio T."/>
            <person name="Tice H."/>
            <person name="Copeland A."/>
            <person name="Cheng J.F."/>
            <person name="Lucas S."/>
            <person name="Chen F."/>
            <person name="Nolan M."/>
            <person name="Bruce D."/>
            <person name="Goodwin L."/>
            <person name="Pitluck S."/>
            <person name="Ivanova N."/>
            <person name="Mavromatis K."/>
            <person name="Mikhailova N."/>
            <person name="Pati A."/>
            <person name="Chen A."/>
            <person name="Palaniappan K."/>
            <person name="Land M."/>
            <person name="Hauser L."/>
            <person name="Chang Y.J."/>
            <person name="Jeffries C.D."/>
            <person name="Chain P."/>
            <person name="Saunders E."/>
            <person name="Brettin T."/>
            <person name="Detter J.C."/>
            <person name="Goker M."/>
            <person name="Bristow J."/>
            <person name="Eisen J.A."/>
            <person name="Markowitz V."/>
            <person name="Hugenholtz P."/>
            <person name="Kyrpides N.C."/>
            <person name="Klenk H.P."/>
            <person name="Han C."/>
        </authorList>
    </citation>
    <scope>NUCLEOTIDE SEQUENCE [LARGE SCALE GENOMIC DNA]</scope>
    <source>
        <strain evidence="2">ATCC 49208 / DSM 771 / VKM B-1644</strain>
    </source>
</reference>
<dbReference type="Proteomes" id="UP000002217">
    <property type="component" value="Chromosome"/>
</dbReference>
<dbReference type="RefSeq" id="WP_015758581.1">
    <property type="nucleotide sequence ID" value="NC_013216.1"/>
</dbReference>
<accession>C8W4K3</accession>
<dbReference type="KEGG" id="dae:Dtox_3144"/>
<organism evidence="1 2">
    <name type="scientific">Desulfofarcimen acetoxidans (strain ATCC 49208 / DSM 771 / KCTC 5769 / VKM B-1644 / 5575)</name>
    <name type="common">Desulfotomaculum acetoxidans</name>
    <dbReference type="NCBI Taxonomy" id="485916"/>
    <lineage>
        <taxon>Bacteria</taxon>
        <taxon>Bacillati</taxon>
        <taxon>Bacillota</taxon>
        <taxon>Clostridia</taxon>
        <taxon>Eubacteriales</taxon>
        <taxon>Peptococcaceae</taxon>
        <taxon>Desulfofarcimen</taxon>
    </lineage>
</organism>
<keyword evidence="2" id="KW-1185">Reference proteome</keyword>
<sequence length="57" mass="6524">MARFLIKTKSKLYNGVTEGVLFKNGQAVVEDEFIKNLLVVNYGYTIEIIEDDKKKAK</sequence>
<evidence type="ECO:0000313" key="2">
    <source>
        <dbReference type="Proteomes" id="UP000002217"/>
    </source>
</evidence>
<proteinExistence type="predicted"/>
<dbReference type="HOGENOM" id="CLU_2989195_0_0_9"/>
<evidence type="ECO:0000313" key="1">
    <source>
        <dbReference type="EMBL" id="ACV63889.1"/>
    </source>
</evidence>
<dbReference type="EMBL" id="CP001720">
    <property type="protein sequence ID" value="ACV63889.1"/>
    <property type="molecule type" value="Genomic_DNA"/>
</dbReference>
<gene>
    <name evidence="1" type="ordered locus">Dtox_3144</name>
</gene>